<dbReference type="PANTHER" id="PTHR43130:SF2">
    <property type="entry name" value="DJ-1_PFPI DOMAIN-CONTAINING PROTEIN"/>
    <property type="match status" value="1"/>
</dbReference>
<dbReference type="Pfam" id="PF01965">
    <property type="entry name" value="DJ-1_PfpI"/>
    <property type="match status" value="1"/>
</dbReference>
<dbReference type="InterPro" id="IPR002818">
    <property type="entry name" value="DJ-1/PfpI"/>
</dbReference>
<evidence type="ECO:0000259" key="1">
    <source>
        <dbReference type="Pfam" id="PF01965"/>
    </source>
</evidence>
<accession>A0A364XZU6</accession>
<comment type="caution">
    <text evidence="2">The sequence shown here is derived from an EMBL/GenBank/DDBJ whole genome shotgun (WGS) entry which is preliminary data.</text>
</comment>
<gene>
    <name evidence="2" type="ORF">DQQ10_20650</name>
</gene>
<dbReference type="CDD" id="cd03139">
    <property type="entry name" value="GATase1_PfpI_2"/>
    <property type="match status" value="1"/>
</dbReference>
<dbReference type="RefSeq" id="WP_112748821.1">
    <property type="nucleotide sequence ID" value="NZ_QMFY01000013.1"/>
</dbReference>
<dbReference type="OrthoDB" id="9803764at2"/>
<dbReference type="PANTHER" id="PTHR43130">
    <property type="entry name" value="ARAC-FAMILY TRANSCRIPTIONAL REGULATOR"/>
    <property type="match status" value="1"/>
</dbReference>
<dbReference type="AlphaFoldDB" id="A0A364XZU6"/>
<dbReference type="InterPro" id="IPR052158">
    <property type="entry name" value="INH-QAR"/>
</dbReference>
<keyword evidence="3" id="KW-1185">Reference proteome</keyword>
<name>A0A364XZU6_9BACT</name>
<reference evidence="2 3" key="1">
    <citation type="submission" date="2018-06" db="EMBL/GenBank/DDBJ databases">
        <title>Chryseolinea flavus sp. nov., a member of the phylum Bacteroidetes isolated from soil.</title>
        <authorList>
            <person name="Li Y."/>
            <person name="Wang J."/>
        </authorList>
    </citation>
    <scope>NUCLEOTIDE SEQUENCE [LARGE SCALE GENOMIC DNA]</scope>
    <source>
        <strain evidence="2 3">SDU1-6</strain>
    </source>
</reference>
<proteinExistence type="predicted"/>
<dbReference type="InterPro" id="IPR029062">
    <property type="entry name" value="Class_I_gatase-like"/>
</dbReference>
<organism evidence="2 3">
    <name type="scientific">Pseudochryseolinea flava</name>
    <dbReference type="NCBI Taxonomy" id="2059302"/>
    <lineage>
        <taxon>Bacteria</taxon>
        <taxon>Pseudomonadati</taxon>
        <taxon>Bacteroidota</taxon>
        <taxon>Cytophagia</taxon>
        <taxon>Cytophagales</taxon>
        <taxon>Fulvivirgaceae</taxon>
        <taxon>Pseudochryseolinea</taxon>
    </lineage>
</organism>
<dbReference type="Proteomes" id="UP000251889">
    <property type="component" value="Unassembled WGS sequence"/>
</dbReference>
<dbReference type="SUPFAM" id="SSF52317">
    <property type="entry name" value="Class I glutamine amidotransferase-like"/>
    <property type="match status" value="1"/>
</dbReference>
<evidence type="ECO:0000313" key="2">
    <source>
        <dbReference type="EMBL" id="RAV99008.1"/>
    </source>
</evidence>
<sequence>MKHSVCMLIFPQLTALDFVGPYEVFAKAGCFDLYITSAVTGNIEAEGGLVLEAKYDFQTCPPCDILFVPGGRGITSLLANHHYISFIKKQTANAKYITSVCTGSLLLAVAGTLRGFKATTHWRSLPLLQLLGIETEDARVVVDRNRITGAGVTSGIDFGLQLTALIVGTDVARTTQLMLEYDPQPPFQDGSPKSAAPAITHYVEVKSQELFNARKHIIKTIIDSDIP</sequence>
<evidence type="ECO:0000313" key="3">
    <source>
        <dbReference type="Proteomes" id="UP000251889"/>
    </source>
</evidence>
<dbReference type="GO" id="GO:0006355">
    <property type="term" value="P:regulation of DNA-templated transcription"/>
    <property type="evidence" value="ECO:0007669"/>
    <property type="project" value="TreeGrafter"/>
</dbReference>
<dbReference type="Gene3D" id="3.40.50.880">
    <property type="match status" value="1"/>
</dbReference>
<feature type="domain" description="DJ-1/PfpI" evidence="1">
    <location>
        <begin position="4"/>
        <end position="163"/>
    </location>
</feature>
<dbReference type="EMBL" id="QMFY01000013">
    <property type="protein sequence ID" value="RAV99008.1"/>
    <property type="molecule type" value="Genomic_DNA"/>
</dbReference>
<protein>
    <submittedName>
        <fullName evidence="2">DJ-1/PfpI family protein</fullName>
    </submittedName>
</protein>